<accession>A0A0L0HI76</accession>
<dbReference type="Proteomes" id="UP000053201">
    <property type="component" value="Unassembled WGS sequence"/>
</dbReference>
<evidence type="ECO:0000313" key="11">
    <source>
        <dbReference type="Proteomes" id="UP000053201"/>
    </source>
</evidence>
<evidence type="ECO:0000256" key="7">
    <source>
        <dbReference type="ARBA" id="ARBA00023273"/>
    </source>
</evidence>
<keyword evidence="7" id="KW-0966">Cell projection</keyword>
<dbReference type="InParanoid" id="A0A0L0HI76"/>
<organism evidence="10 11">
    <name type="scientific">Spizellomyces punctatus (strain DAOM BR117)</name>
    <dbReference type="NCBI Taxonomy" id="645134"/>
    <lineage>
        <taxon>Eukaryota</taxon>
        <taxon>Fungi</taxon>
        <taxon>Fungi incertae sedis</taxon>
        <taxon>Chytridiomycota</taxon>
        <taxon>Chytridiomycota incertae sedis</taxon>
        <taxon>Chytridiomycetes</taxon>
        <taxon>Spizellomycetales</taxon>
        <taxon>Spizellomycetaceae</taxon>
        <taxon>Spizellomyces</taxon>
    </lineage>
</organism>
<reference evidence="10 11" key="1">
    <citation type="submission" date="2009-08" db="EMBL/GenBank/DDBJ databases">
        <title>The Genome Sequence of Spizellomyces punctatus strain DAOM BR117.</title>
        <authorList>
            <consortium name="The Broad Institute Genome Sequencing Platform"/>
            <person name="Russ C."/>
            <person name="Cuomo C."/>
            <person name="Shea T."/>
            <person name="Young S.K."/>
            <person name="Zeng Q."/>
            <person name="Koehrsen M."/>
            <person name="Haas B."/>
            <person name="Borodovsky M."/>
            <person name="Guigo R."/>
            <person name="Alvarado L."/>
            <person name="Berlin A."/>
            <person name="Bochicchio J."/>
            <person name="Borenstein D."/>
            <person name="Chapman S."/>
            <person name="Chen Z."/>
            <person name="Engels R."/>
            <person name="Freedman E."/>
            <person name="Gellesch M."/>
            <person name="Goldberg J."/>
            <person name="Griggs A."/>
            <person name="Gujja S."/>
            <person name="Heiman D."/>
            <person name="Hepburn T."/>
            <person name="Howarth C."/>
            <person name="Jen D."/>
            <person name="Larson L."/>
            <person name="Lewis B."/>
            <person name="Mehta T."/>
            <person name="Park D."/>
            <person name="Pearson M."/>
            <person name="Roberts A."/>
            <person name="Saif S."/>
            <person name="Shenoy N."/>
            <person name="Sisk P."/>
            <person name="Stolte C."/>
            <person name="Sykes S."/>
            <person name="Thomson T."/>
            <person name="Walk T."/>
            <person name="White J."/>
            <person name="Yandava C."/>
            <person name="Burger G."/>
            <person name="Gray M.W."/>
            <person name="Holland P.W.H."/>
            <person name="King N."/>
            <person name="Lang F.B.F."/>
            <person name="Roger A.J."/>
            <person name="Ruiz-Trillo I."/>
            <person name="Lander E."/>
            <person name="Nusbaum C."/>
        </authorList>
    </citation>
    <scope>NUCLEOTIDE SEQUENCE [LARGE SCALE GENOMIC DNA]</scope>
    <source>
        <strain evidence="10 11">DAOM BR117</strain>
    </source>
</reference>
<evidence type="ECO:0000256" key="6">
    <source>
        <dbReference type="ARBA" id="ARBA00023212"/>
    </source>
</evidence>
<name>A0A0L0HI76_SPIPD</name>
<evidence type="ECO:0000313" key="10">
    <source>
        <dbReference type="EMBL" id="KND01131.1"/>
    </source>
</evidence>
<evidence type="ECO:0000256" key="1">
    <source>
        <dbReference type="ARBA" id="ARBA00004114"/>
    </source>
</evidence>
<evidence type="ECO:0000256" key="3">
    <source>
        <dbReference type="ARBA" id="ARBA00010091"/>
    </source>
</evidence>
<feature type="compositionally biased region" description="Basic and acidic residues" evidence="8">
    <location>
        <begin position="219"/>
        <end position="231"/>
    </location>
</feature>
<dbReference type="InterPro" id="IPR027918">
    <property type="entry name" value="HYLS1_C_dom"/>
</dbReference>
<evidence type="ECO:0000256" key="4">
    <source>
        <dbReference type="ARBA" id="ARBA00022490"/>
    </source>
</evidence>
<feature type="region of interest" description="Disordered" evidence="8">
    <location>
        <begin position="211"/>
        <end position="243"/>
    </location>
</feature>
<dbReference type="RefSeq" id="XP_016609170.1">
    <property type="nucleotide sequence ID" value="XM_016752465.1"/>
</dbReference>
<dbReference type="Pfam" id="PF15311">
    <property type="entry name" value="HYLS1_C"/>
    <property type="match status" value="1"/>
</dbReference>
<evidence type="ECO:0000256" key="2">
    <source>
        <dbReference type="ARBA" id="ARBA00004138"/>
    </source>
</evidence>
<feature type="domain" description="Centriolar and ciliogenesis-associated protein HYLS1 C-terminal" evidence="9">
    <location>
        <begin position="284"/>
        <end position="374"/>
    </location>
</feature>
<dbReference type="VEuPathDB" id="FungiDB:SPPG_04222"/>
<protein>
    <recommendedName>
        <fullName evidence="9">Centriolar and ciliogenesis-associated protein HYLS1 C-terminal domain-containing protein</fullName>
    </recommendedName>
</protein>
<feature type="region of interest" description="Disordered" evidence="8">
    <location>
        <begin position="92"/>
        <end position="123"/>
    </location>
</feature>
<evidence type="ECO:0000256" key="8">
    <source>
        <dbReference type="SAM" id="MobiDB-lite"/>
    </source>
</evidence>
<feature type="compositionally biased region" description="Acidic residues" evidence="8">
    <location>
        <begin position="232"/>
        <end position="243"/>
    </location>
</feature>
<sequence length="380" mass="43707">MNGVHASTFATAYLDSLDIPDATPLSNWSCSLSPTDDSTRHAVDTSHDLHISKDDVRAQLVTMGYEPDALPDKMLDEFIEELKRAYRTELGEFLEEDDEDDEDKDSLSTEPDETSRLERPYYPYVRPVDDKKGYWNEKASLQKVSRSPSPQKTPERKVREAQTTTPQRQIQRHDKPSDESTEYDTTQTTCSPATHQMNVIERLAALDLSNVRRTVSHQRQKEKSDTRHAPGEEEAVDDDLEDEISDDLYDSEEYALRDSTNFSSFESEYYERPRYRTGFIRAQPQQRPRKHDPVSRFHQHQAEWQRDVFLRRLGNPGAQRPVAVVGSTKVSRPMSGGLASQRPRHNLAALRPTYVVPTTKKRSDVVWDVRNRLALKSQTL</sequence>
<dbReference type="GO" id="GO:0097730">
    <property type="term" value="C:non-motile cilium"/>
    <property type="evidence" value="ECO:0007669"/>
    <property type="project" value="TreeGrafter"/>
</dbReference>
<keyword evidence="11" id="KW-1185">Reference proteome</keyword>
<dbReference type="OrthoDB" id="6343432at2759"/>
<feature type="region of interest" description="Disordered" evidence="8">
    <location>
        <begin position="140"/>
        <end position="196"/>
    </location>
</feature>
<keyword evidence="5" id="KW-0970">Cilium biogenesis/degradation</keyword>
<dbReference type="GeneID" id="27687683"/>
<dbReference type="PANTHER" id="PTHR34174:SF1">
    <property type="entry name" value="CENTRIOLAR AND CILIOGENESIS-ASSOCIATED PROTEIN HYLS1"/>
    <property type="match status" value="1"/>
</dbReference>
<feature type="compositionally biased region" description="Polar residues" evidence="8">
    <location>
        <begin position="142"/>
        <end position="152"/>
    </location>
</feature>
<keyword evidence="4" id="KW-0963">Cytoplasm</keyword>
<gene>
    <name evidence="10" type="ORF">SPPG_04222</name>
</gene>
<comment type="subcellular location">
    <subcellularLocation>
        <location evidence="2">Cell projection</location>
        <location evidence="2">Cilium</location>
    </subcellularLocation>
    <subcellularLocation>
        <location evidence="1">Cytoplasm</location>
        <location evidence="1">Cytoskeleton</location>
        <location evidence="1">Microtubule organizing center</location>
        <location evidence="1">Centrosome</location>
        <location evidence="1">Centriole</location>
    </subcellularLocation>
</comment>
<keyword evidence="6" id="KW-0206">Cytoskeleton</keyword>
<dbReference type="AlphaFoldDB" id="A0A0L0HI76"/>
<feature type="compositionally biased region" description="Polar residues" evidence="8">
    <location>
        <begin position="183"/>
        <end position="196"/>
    </location>
</feature>
<feature type="compositionally biased region" description="Acidic residues" evidence="8">
    <location>
        <begin position="92"/>
        <end position="104"/>
    </location>
</feature>
<dbReference type="GO" id="GO:0005814">
    <property type="term" value="C:centriole"/>
    <property type="evidence" value="ECO:0007669"/>
    <property type="project" value="UniProtKB-SubCell"/>
</dbReference>
<proteinExistence type="inferred from homology"/>
<evidence type="ECO:0000259" key="9">
    <source>
        <dbReference type="Pfam" id="PF15311"/>
    </source>
</evidence>
<dbReference type="PANTHER" id="PTHR34174">
    <property type="entry name" value="HYDROLETHALUS SYNDROME PROTEIN 1"/>
    <property type="match status" value="1"/>
</dbReference>
<dbReference type="GO" id="GO:0060271">
    <property type="term" value="P:cilium assembly"/>
    <property type="evidence" value="ECO:0007669"/>
    <property type="project" value="TreeGrafter"/>
</dbReference>
<dbReference type="EMBL" id="KQ257455">
    <property type="protein sequence ID" value="KND01131.1"/>
    <property type="molecule type" value="Genomic_DNA"/>
</dbReference>
<dbReference type="eggNOG" id="ENOG502SC0W">
    <property type="taxonomic scope" value="Eukaryota"/>
</dbReference>
<comment type="similarity">
    <text evidence="3">Belongs to the HYLS1 family.</text>
</comment>
<evidence type="ECO:0000256" key="5">
    <source>
        <dbReference type="ARBA" id="ARBA00022794"/>
    </source>
</evidence>
<dbReference type="InterPro" id="IPR052319">
    <property type="entry name" value="Centriolar_ciliogenesis_assoc"/>
</dbReference>